<dbReference type="SUPFAM" id="SSF51735">
    <property type="entry name" value="NAD(P)-binding Rossmann-fold domains"/>
    <property type="match status" value="1"/>
</dbReference>
<evidence type="ECO:0000256" key="1">
    <source>
        <dbReference type="ARBA" id="ARBA00009219"/>
    </source>
</evidence>
<evidence type="ECO:0000259" key="3">
    <source>
        <dbReference type="Pfam" id="PF01073"/>
    </source>
</evidence>
<evidence type="ECO:0000313" key="5">
    <source>
        <dbReference type="Proteomes" id="UP000305067"/>
    </source>
</evidence>
<organism evidence="4 5">
    <name type="scientific">Pterulicium gracile</name>
    <dbReference type="NCBI Taxonomy" id="1884261"/>
    <lineage>
        <taxon>Eukaryota</taxon>
        <taxon>Fungi</taxon>
        <taxon>Dikarya</taxon>
        <taxon>Basidiomycota</taxon>
        <taxon>Agaricomycotina</taxon>
        <taxon>Agaricomycetes</taxon>
        <taxon>Agaricomycetidae</taxon>
        <taxon>Agaricales</taxon>
        <taxon>Pleurotineae</taxon>
        <taxon>Pterulaceae</taxon>
        <taxon>Pterulicium</taxon>
    </lineage>
</organism>
<feature type="transmembrane region" description="Helical" evidence="2">
    <location>
        <begin position="353"/>
        <end position="373"/>
    </location>
</feature>
<dbReference type="Gene3D" id="3.40.50.720">
    <property type="entry name" value="NAD(P)-binding Rossmann-like Domain"/>
    <property type="match status" value="1"/>
</dbReference>
<keyword evidence="2" id="KW-1133">Transmembrane helix</keyword>
<dbReference type="GO" id="GO:0016616">
    <property type="term" value="F:oxidoreductase activity, acting on the CH-OH group of donors, NAD or NADP as acceptor"/>
    <property type="evidence" value="ECO:0007669"/>
    <property type="project" value="InterPro"/>
</dbReference>
<accession>A0A5C3QT96</accession>
<dbReference type="InterPro" id="IPR036291">
    <property type="entry name" value="NAD(P)-bd_dom_sf"/>
</dbReference>
<dbReference type="InterPro" id="IPR002225">
    <property type="entry name" value="3Beta_OHSteriod_DH/Estase"/>
</dbReference>
<dbReference type="GO" id="GO:0006694">
    <property type="term" value="P:steroid biosynthetic process"/>
    <property type="evidence" value="ECO:0007669"/>
    <property type="project" value="InterPro"/>
</dbReference>
<dbReference type="OrthoDB" id="10058185at2759"/>
<dbReference type="EMBL" id="ML178817">
    <property type="protein sequence ID" value="TFL05112.1"/>
    <property type="molecule type" value="Genomic_DNA"/>
</dbReference>
<dbReference type="PANTHER" id="PTHR43245">
    <property type="entry name" value="BIFUNCTIONAL POLYMYXIN RESISTANCE PROTEIN ARNA"/>
    <property type="match status" value="1"/>
</dbReference>
<sequence length="459" mass="51278">MDRIQDLGVPIALSALVVTLLASYLFSVSRRLHGPHTPDEVLSDEEIASRKEAWKKINMLDSIPPTTTGEGYAVIGGSGMLGSCIVHLLLLRKETNIRIIDIRPPRDPSLLQNPAVTFVQTDITSLPSVKEALLSPFPKTRKAPSVIFFTAIVVRFWERARYCLPASWAVNVDGMRNVLEVMKDLPGEPLFVYTSTAELSVPGPNLWVANEDREYPRKMPVFGDGEVSYSEKRCYVRSKFAAEQLVIAADKSPDTGRHGIIRPGFAILGYGDFLIDPLLRMPSAPLMDSGWASSFIVGWDAAAAALLMEDALRKRPQDVRGSPFLVTGKDEPWAYGKLRHTAKKASHPDLKLFPLPLLFMFLLSHVVEALLFVRFHILQGLFLLGVISKPSITPKWIGQLLMLQPSTFCNLAEFKLDDQRARKALGYRPQWGNLEGIMDIAEKIKQEKGVFDMRTAWVR</sequence>
<dbReference type="AlphaFoldDB" id="A0A5C3QT96"/>
<proteinExistence type="inferred from homology"/>
<dbReference type="Proteomes" id="UP000305067">
    <property type="component" value="Unassembled WGS sequence"/>
</dbReference>
<feature type="domain" description="3-beta hydroxysteroid dehydrogenase/isomerase" evidence="3">
    <location>
        <begin position="73"/>
        <end position="251"/>
    </location>
</feature>
<dbReference type="Pfam" id="PF01073">
    <property type="entry name" value="3Beta_HSD"/>
    <property type="match status" value="1"/>
</dbReference>
<keyword evidence="2" id="KW-0472">Membrane</keyword>
<keyword evidence="2" id="KW-0812">Transmembrane</keyword>
<evidence type="ECO:0000313" key="4">
    <source>
        <dbReference type="EMBL" id="TFL05112.1"/>
    </source>
</evidence>
<dbReference type="STRING" id="1884261.A0A5C3QT96"/>
<protein>
    <recommendedName>
        <fullName evidence="3">3-beta hydroxysteroid dehydrogenase/isomerase domain-containing protein</fullName>
    </recommendedName>
</protein>
<feature type="transmembrane region" description="Helical" evidence="2">
    <location>
        <begin position="71"/>
        <end position="91"/>
    </location>
</feature>
<feature type="transmembrane region" description="Helical" evidence="2">
    <location>
        <begin position="7"/>
        <end position="26"/>
    </location>
</feature>
<evidence type="ECO:0000256" key="2">
    <source>
        <dbReference type="SAM" id="Phobius"/>
    </source>
</evidence>
<comment type="similarity">
    <text evidence="1">Belongs to the 3-beta-HSD family.</text>
</comment>
<reference evidence="4 5" key="1">
    <citation type="journal article" date="2019" name="Nat. Ecol. Evol.">
        <title>Megaphylogeny resolves global patterns of mushroom evolution.</title>
        <authorList>
            <person name="Varga T."/>
            <person name="Krizsan K."/>
            <person name="Foldi C."/>
            <person name="Dima B."/>
            <person name="Sanchez-Garcia M."/>
            <person name="Sanchez-Ramirez S."/>
            <person name="Szollosi G.J."/>
            <person name="Szarkandi J.G."/>
            <person name="Papp V."/>
            <person name="Albert L."/>
            <person name="Andreopoulos W."/>
            <person name="Angelini C."/>
            <person name="Antonin V."/>
            <person name="Barry K.W."/>
            <person name="Bougher N.L."/>
            <person name="Buchanan P."/>
            <person name="Buyck B."/>
            <person name="Bense V."/>
            <person name="Catcheside P."/>
            <person name="Chovatia M."/>
            <person name="Cooper J."/>
            <person name="Damon W."/>
            <person name="Desjardin D."/>
            <person name="Finy P."/>
            <person name="Geml J."/>
            <person name="Haridas S."/>
            <person name="Hughes K."/>
            <person name="Justo A."/>
            <person name="Karasinski D."/>
            <person name="Kautmanova I."/>
            <person name="Kiss B."/>
            <person name="Kocsube S."/>
            <person name="Kotiranta H."/>
            <person name="LaButti K.M."/>
            <person name="Lechner B.E."/>
            <person name="Liimatainen K."/>
            <person name="Lipzen A."/>
            <person name="Lukacs Z."/>
            <person name="Mihaltcheva S."/>
            <person name="Morgado L.N."/>
            <person name="Niskanen T."/>
            <person name="Noordeloos M.E."/>
            <person name="Ohm R.A."/>
            <person name="Ortiz-Santana B."/>
            <person name="Ovrebo C."/>
            <person name="Racz N."/>
            <person name="Riley R."/>
            <person name="Savchenko A."/>
            <person name="Shiryaev A."/>
            <person name="Soop K."/>
            <person name="Spirin V."/>
            <person name="Szebenyi C."/>
            <person name="Tomsovsky M."/>
            <person name="Tulloss R.E."/>
            <person name="Uehling J."/>
            <person name="Grigoriev I.V."/>
            <person name="Vagvolgyi C."/>
            <person name="Papp T."/>
            <person name="Martin F.M."/>
            <person name="Miettinen O."/>
            <person name="Hibbett D.S."/>
            <person name="Nagy L.G."/>
        </authorList>
    </citation>
    <scope>NUCLEOTIDE SEQUENCE [LARGE SCALE GENOMIC DNA]</scope>
    <source>
        <strain evidence="4 5">CBS 309.79</strain>
    </source>
</reference>
<gene>
    <name evidence="4" type="ORF">BDV98DRAFT_561495</name>
</gene>
<name>A0A5C3QT96_9AGAR</name>
<dbReference type="InterPro" id="IPR050177">
    <property type="entry name" value="Lipid_A_modif_metabolic_enz"/>
</dbReference>
<keyword evidence="5" id="KW-1185">Reference proteome</keyword>